<dbReference type="InterPro" id="IPR012675">
    <property type="entry name" value="Beta-grasp_dom_sf"/>
</dbReference>
<accession>A0A5B8RB53</accession>
<dbReference type="PANTHER" id="PTHR34472">
    <property type="entry name" value="SULFUR CARRIER PROTEIN THIS"/>
    <property type="match status" value="1"/>
</dbReference>
<dbReference type="InterPro" id="IPR003749">
    <property type="entry name" value="ThiS/MoaD-like"/>
</dbReference>
<dbReference type="CDD" id="cd00565">
    <property type="entry name" value="Ubl_ThiS"/>
    <property type="match status" value="1"/>
</dbReference>
<dbReference type="InterPro" id="IPR016155">
    <property type="entry name" value="Mopterin_synth/thiamin_S_b"/>
</dbReference>
<evidence type="ECO:0008006" key="2">
    <source>
        <dbReference type="Google" id="ProtNLM"/>
    </source>
</evidence>
<protein>
    <recommendedName>
        <fullName evidence="2">Sulfur carrier protein ThiS</fullName>
    </recommendedName>
</protein>
<dbReference type="Pfam" id="PF02597">
    <property type="entry name" value="ThiS"/>
    <property type="match status" value="1"/>
</dbReference>
<dbReference type="PANTHER" id="PTHR34472:SF1">
    <property type="entry name" value="SULFUR CARRIER PROTEIN THIS"/>
    <property type="match status" value="1"/>
</dbReference>
<dbReference type="SUPFAM" id="SSF54285">
    <property type="entry name" value="MoaD/ThiS"/>
    <property type="match status" value="1"/>
</dbReference>
<reference evidence="1" key="1">
    <citation type="submission" date="2019-06" db="EMBL/GenBank/DDBJ databases">
        <authorList>
            <person name="Murdoch R.W."/>
            <person name="Fathepure B."/>
        </authorList>
    </citation>
    <scope>NUCLEOTIDE SEQUENCE</scope>
</reference>
<proteinExistence type="predicted"/>
<dbReference type="InterPro" id="IPR010035">
    <property type="entry name" value="Thi_S"/>
</dbReference>
<organism evidence="1">
    <name type="scientific">uncultured organism</name>
    <dbReference type="NCBI Taxonomy" id="155900"/>
    <lineage>
        <taxon>unclassified sequences</taxon>
        <taxon>environmental samples</taxon>
    </lineage>
</organism>
<dbReference type="Gene3D" id="3.10.20.30">
    <property type="match status" value="1"/>
</dbReference>
<sequence length="73" mass="7696">MQEQRAPIEIVVNGEPRQVSPGQSVGGLVADLGLTNRRIAVEVNEALVPRSDFQAHELAAGDRVEIVHAIGGG</sequence>
<evidence type="ECO:0000313" key="1">
    <source>
        <dbReference type="EMBL" id="QEA05916.1"/>
    </source>
</evidence>
<dbReference type="AlphaFoldDB" id="A0A5B8RB53"/>
<name>A0A5B8RB53_9ZZZZ</name>
<dbReference type="NCBIfam" id="TIGR01683">
    <property type="entry name" value="thiS"/>
    <property type="match status" value="1"/>
</dbReference>
<dbReference type="EMBL" id="MN079116">
    <property type="protein sequence ID" value="QEA05916.1"/>
    <property type="molecule type" value="Genomic_DNA"/>
</dbReference>
<gene>
    <name evidence="1" type="ORF">KBTEX_02245</name>
</gene>